<organism evidence="2 3">
    <name type="scientific">Chromobacterium indicum</name>
    <dbReference type="NCBI Taxonomy" id="3110228"/>
    <lineage>
        <taxon>Bacteria</taxon>
        <taxon>Pseudomonadati</taxon>
        <taxon>Pseudomonadota</taxon>
        <taxon>Betaproteobacteria</taxon>
        <taxon>Neisseriales</taxon>
        <taxon>Chromobacteriaceae</taxon>
        <taxon>Chromobacterium</taxon>
    </lineage>
</organism>
<feature type="region of interest" description="Disordered" evidence="1">
    <location>
        <begin position="122"/>
        <end position="141"/>
    </location>
</feature>
<reference evidence="2 3" key="1">
    <citation type="submission" date="2023-12" db="EMBL/GenBank/DDBJ databases">
        <title>Chromobacterium sp. strain TRC.1.1.SA producing antimicrobial pigment.</title>
        <authorList>
            <person name="Verma N."/>
            <person name="Choksket S."/>
            <person name="Pinnaka A.K."/>
            <person name="Korpole S."/>
        </authorList>
    </citation>
    <scope>NUCLEOTIDE SEQUENCE [LARGE SCALE GENOMIC DNA]</scope>
    <source>
        <strain evidence="2 3">TRC1.1.SA</strain>
    </source>
</reference>
<gene>
    <name evidence="2" type="ORF">VA599_20905</name>
</gene>
<accession>A0ABV0CPW5</accession>
<name>A0ABV0CPW5_9NEIS</name>
<evidence type="ECO:0000256" key="1">
    <source>
        <dbReference type="SAM" id="MobiDB-lite"/>
    </source>
</evidence>
<feature type="region of interest" description="Disordered" evidence="1">
    <location>
        <begin position="36"/>
        <end position="55"/>
    </location>
</feature>
<evidence type="ECO:0000313" key="3">
    <source>
        <dbReference type="Proteomes" id="UP001405405"/>
    </source>
</evidence>
<dbReference type="Proteomes" id="UP001405405">
    <property type="component" value="Unassembled WGS sequence"/>
</dbReference>
<keyword evidence="3" id="KW-1185">Reference proteome</keyword>
<proteinExistence type="predicted"/>
<comment type="caution">
    <text evidence="2">The sequence shown here is derived from an EMBL/GenBank/DDBJ whole genome shotgun (WGS) entry which is preliminary data.</text>
</comment>
<feature type="compositionally biased region" description="Basic and acidic residues" evidence="1">
    <location>
        <begin position="36"/>
        <end position="46"/>
    </location>
</feature>
<sequence>MQAYRLVASLVPVIGQDAPGFQVDVGAQHRIADKIEMGEPAARPDDGSLDLTARPDRRAGTQNYTAAQIGVGGHPAARAYPDRPLQDRPRLQCRAAMNHRLAIQHPFIGIDGRAQRSQRIRQVSQPSPGLVGGIKPGQSLNHGMKQTVKFRHRALLRAKKLFDARKRRPASTQNKTAVP</sequence>
<evidence type="ECO:0000313" key="2">
    <source>
        <dbReference type="EMBL" id="MEN7433206.1"/>
    </source>
</evidence>
<protein>
    <submittedName>
        <fullName evidence="2">Uncharacterized protein</fullName>
    </submittedName>
</protein>
<dbReference type="RefSeq" id="WP_346790432.1">
    <property type="nucleotide sequence ID" value="NZ_JAYFSJ010000019.1"/>
</dbReference>
<dbReference type="EMBL" id="JAYFSJ010000019">
    <property type="protein sequence ID" value="MEN7433206.1"/>
    <property type="molecule type" value="Genomic_DNA"/>
</dbReference>